<dbReference type="Pfam" id="PF13637">
    <property type="entry name" value="Ank_4"/>
    <property type="match status" value="1"/>
</dbReference>
<dbReference type="GO" id="GO:0017148">
    <property type="term" value="P:negative regulation of translation"/>
    <property type="evidence" value="ECO:0007669"/>
    <property type="project" value="UniProtKB-KW"/>
</dbReference>
<dbReference type="InterPro" id="IPR002110">
    <property type="entry name" value="Ankyrin_rpt"/>
</dbReference>
<dbReference type="PANTHER" id="PTHR11042:SF160">
    <property type="entry name" value="EUKARYOTIC TRANSLATION INITIATION FACTOR 2-ALPHA KINASE 1"/>
    <property type="match status" value="1"/>
</dbReference>
<dbReference type="SMART" id="SM00220">
    <property type="entry name" value="S_TKc"/>
    <property type="match status" value="2"/>
</dbReference>
<feature type="compositionally biased region" description="Basic and acidic residues" evidence="12">
    <location>
        <begin position="605"/>
        <end position="620"/>
    </location>
</feature>
<dbReference type="Pfam" id="PF12796">
    <property type="entry name" value="Ank_2"/>
    <property type="match status" value="2"/>
</dbReference>
<comment type="catalytic activity">
    <reaction evidence="10">
        <text>L-seryl-[protein] + ATP = O-phospho-L-seryl-[protein] + ADP + H(+)</text>
        <dbReference type="Rhea" id="RHEA:17989"/>
        <dbReference type="Rhea" id="RHEA-COMP:9863"/>
        <dbReference type="Rhea" id="RHEA-COMP:11604"/>
        <dbReference type="ChEBI" id="CHEBI:15378"/>
        <dbReference type="ChEBI" id="CHEBI:29999"/>
        <dbReference type="ChEBI" id="CHEBI:30616"/>
        <dbReference type="ChEBI" id="CHEBI:83421"/>
        <dbReference type="ChEBI" id="CHEBI:456216"/>
        <dbReference type="EC" id="2.7.11.1"/>
    </reaction>
    <physiologicalReaction direction="left-to-right" evidence="10">
        <dbReference type="Rhea" id="RHEA:17990"/>
    </physiologicalReaction>
</comment>
<dbReference type="GO" id="GO:0005524">
    <property type="term" value="F:ATP binding"/>
    <property type="evidence" value="ECO:0007669"/>
    <property type="project" value="UniProtKB-UniRule"/>
</dbReference>
<keyword evidence="2" id="KW-0723">Serine/threonine-protein kinase</keyword>
<dbReference type="InterPro" id="IPR011009">
    <property type="entry name" value="Kinase-like_dom_sf"/>
</dbReference>
<evidence type="ECO:0000256" key="5">
    <source>
        <dbReference type="ARBA" id="ARBA00022777"/>
    </source>
</evidence>
<evidence type="ECO:0000256" key="4">
    <source>
        <dbReference type="ARBA" id="ARBA00022741"/>
    </source>
</evidence>
<dbReference type="PROSITE" id="PS50297">
    <property type="entry name" value="ANK_REP_REGION"/>
    <property type="match status" value="7"/>
</dbReference>
<dbReference type="SUPFAM" id="SSF48403">
    <property type="entry name" value="Ankyrin repeat"/>
    <property type="match status" value="1"/>
</dbReference>
<dbReference type="PROSITE" id="PS50088">
    <property type="entry name" value="ANK_REPEAT"/>
    <property type="match status" value="7"/>
</dbReference>
<evidence type="ECO:0000313" key="14">
    <source>
        <dbReference type="EMBL" id="CAD7232016.1"/>
    </source>
</evidence>
<evidence type="ECO:0000256" key="9">
    <source>
        <dbReference type="ARBA" id="ARBA00048659"/>
    </source>
</evidence>
<keyword evidence="5" id="KW-0418">Kinase</keyword>
<keyword evidence="4" id="KW-0547">Nucleotide-binding</keyword>
<evidence type="ECO:0000256" key="6">
    <source>
        <dbReference type="ARBA" id="ARBA00022840"/>
    </source>
</evidence>
<dbReference type="AlphaFoldDB" id="A0A7R8WHX2"/>
<dbReference type="PROSITE" id="PS00108">
    <property type="entry name" value="PROTEIN_KINASE_ST"/>
    <property type="match status" value="1"/>
</dbReference>
<dbReference type="PROSITE" id="PS00107">
    <property type="entry name" value="PROTEIN_KINASE_ATP"/>
    <property type="match status" value="2"/>
</dbReference>
<evidence type="ECO:0000256" key="11">
    <source>
        <dbReference type="SAM" id="Coils"/>
    </source>
</evidence>
<protein>
    <recommendedName>
        <fullName evidence="1">non-specific serine/threonine protein kinase</fullName>
        <ecNumber evidence="1">2.7.11.1</ecNumber>
    </recommendedName>
</protein>
<dbReference type="GO" id="GO:0005737">
    <property type="term" value="C:cytoplasm"/>
    <property type="evidence" value="ECO:0007669"/>
    <property type="project" value="TreeGrafter"/>
</dbReference>
<dbReference type="Gene3D" id="1.25.40.20">
    <property type="entry name" value="Ankyrin repeat-containing domain"/>
    <property type="match status" value="2"/>
</dbReference>
<keyword evidence="6" id="KW-0067">ATP-binding</keyword>
<accession>A0A7R8WHX2</accession>
<dbReference type="InterPro" id="IPR036770">
    <property type="entry name" value="Ankyrin_rpt-contain_sf"/>
</dbReference>
<keyword evidence="3" id="KW-0808">Transferase</keyword>
<dbReference type="OrthoDB" id="194358at2759"/>
<dbReference type="SUPFAM" id="SSF56112">
    <property type="entry name" value="Protein kinase-like (PK-like)"/>
    <property type="match status" value="2"/>
</dbReference>
<dbReference type="InterPro" id="IPR000719">
    <property type="entry name" value="Prot_kinase_dom"/>
</dbReference>
<gene>
    <name evidence="14" type="ORF">CTOB1V02_LOCUS9857</name>
</gene>
<dbReference type="SMART" id="SM00248">
    <property type="entry name" value="ANK"/>
    <property type="match status" value="7"/>
</dbReference>
<dbReference type="InterPro" id="IPR017441">
    <property type="entry name" value="Protein_kinase_ATP_BS"/>
</dbReference>
<dbReference type="EMBL" id="OB664122">
    <property type="protein sequence ID" value="CAD7232016.1"/>
    <property type="molecule type" value="Genomic_DNA"/>
</dbReference>
<keyword evidence="7" id="KW-0652">Protein synthesis inhibitor</keyword>
<evidence type="ECO:0000259" key="13">
    <source>
        <dbReference type="PROSITE" id="PS50011"/>
    </source>
</evidence>
<evidence type="ECO:0000256" key="10">
    <source>
        <dbReference type="ARBA" id="ARBA00048977"/>
    </source>
</evidence>
<proteinExistence type="inferred from homology"/>
<dbReference type="GO" id="GO:0005634">
    <property type="term" value="C:nucleus"/>
    <property type="evidence" value="ECO:0007669"/>
    <property type="project" value="TreeGrafter"/>
</dbReference>
<evidence type="ECO:0000256" key="7">
    <source>
        <dbReference type="ARBA" id="ARBA00023193"/>
    </source>
</evidence>
<evidence type="ECO:0000256" key="3">
    <source>
        <dbReference type="ARBA" id="ARBA00022679"/>
    </source>
</evidence>
<dbReference type="PRINTS" id="PR01415">
    <property type="entry name" value="ANKYRIN"/>
</dbReference>
<evidence type="ECO:0000256" key="1">
    <source>
        <dbReference type="ARBA" id="ARBA00012513"/>
    </source>
</evidence>
<dbReference type="Gene3D" id="3.30.200.20">
    <property type="entry name" value="Phosphorylase Kinase, domain 1"/>
    <property type="match status" value="1"/>
</dbReference>
<dbReference type="Gene3D" id="1.10.510.10">
    <property type="entry name" value="Transferase(Phosphotransferase) domain 1"/>
    <property type="match status" value="2"/>
</dbReference>
<dbReference type="PANTHER" id="PTHR11042">
    <property type="entry name" value="EUKARYOTIC TRANSLATION INITIATION FACTOR 2-ALPHA KINASE EIF2-ALPHA KINASE -RELATED"/>
    <property type="match status" value="1"/>
</dbReference>
<name>A0A7R8WHX2_9CRUS</name>
<comment type="catalytic activity">
    <reaction evidence="9">
        <text>L-threonyl-[protein] + ATP = O-phospho-L-threonyl-[protein] + ADP + H(+)</text>
        <dbReference type="Rhea" id="RHEA:46608"/>
        <dbReference type="Rhea" id="RHEA-COMP:11060"/>
        <dbReference type="Rhea" id="RHEA-COMP:11605"/>
        <dbReference type="ChEBI" id="CHEBI:15378"/>
        <dbReference type="ChEBI" id="CHEBI:30013"/>
        <dbReference type="ChEBI" id="CHEBI:30616"/>
        <dbReference type="ChEBI" id="CHEBI:61977"/>
        <dbReference type="ChEBI" id="CHEBI:456216"/>
        <dbReference type="EC" id="2.7.11.1"/>
    </reaction>
    <physiologicalReaction direction="left-to-right" evidence="9">
        <dbReference type="Rhea" id="RHEA:46609"/>
    </physiologicalReaction>
</comment>
<sequence>MKTEPLHCMNKSDPLYFLPHTDDRVTPLHYAATLGHTSSVTCLLEMGAPVDATEKDKWRPLHFACGGGHTPCVELLLSAGADINARDRVGRVPLHHCIMEGHRSVVLLLLGRGAEVDRRDEIGMTPLLWACMQGHVSIARDLVAHGADVNASERRGETPLIKASERGHVEMVEYLVTETNVDLEARDMFGRTALASAAMENLLQVMKALLAAGAEVDAVLSNGFTPLKYACKWGSLEGVRLLVDHGADWTLTDDYGVSTVWQALRREDSNLREYFMGLCGREFHQLAQVKPTTLPDRLKTEFTEIQDIGQGSFGTVVKAEKDGKAYAVKQVDDLDSSASTAEQGDELPWQQEELMMTIGSLSPFICGLIRTWRQEKSTFFQMQLCESDLHDWMSRKKPKNRKRKEVLQFLCDCSSGLRFLHDGIKKIHRDIKPPNIFLGRGTDVVGITRLVAKIGDLGLATDRFNPKGEFYFERSQGGGAGVYLAPEIKGIALKTENNPVVHGVPRYDEKIDIYSMGAVFFDLLFLEPEAGHSECRWTIYKEFQSAYPDYYPLIRRMLGGKEEKHERPPAYEVEDEAHRWLQEWLQTEGAAEDDRESVQGEEDGEKEKQGNEKENRERNKMAAPSMTAYEKLKKREAMKEEELKRRRIEEKELERKEMALITCEIGEGGYGKVYKAMKKADREEYALKCVTISGDSEKMQRSLREVRSAMQHGGSGKIVKCYDAWIEEGDDRHGEKVKKTECSTTFAEFKKRQEIEEENDQLQEWGQGSQEVTKKTLEGNQGAKRQGAHQEHFGAVKFMHENGYIHRDLKPQNILLSGDARTVKLADLGIAVQLQERNVETGTRTARRGTRFYAAPEQYNSLPGFEEPSYYGGEVDVYALGVILVDIMLPLSPPQ</sequence>
<dbReference type="CDD" id="cd00180">
    <property type="entry name" value="PKc"/>
    <property type="match status" value="1"/>
</dbReference>
<reference evidence="14" key="1">
    <citation type="submission" date="2020-11" db="EMBL/GenBank/DDBJ databases">
        <authorList>
            <person name="Tran Van P."/>
        </authorList>
    </citation>
    <scope>NUCLEOTIDE SEQUENCE</scope>
</reference>
<keyword evidence="11" id="KW-0175">Coiled coil</keyword>
<feature type="coiled-coil region" evidence="11">
    <location>
        <begin position="629"/>
        <end position="659"/>
    </location>
</feature>
<feature type="region of interest" description="Disordered" evidence="12">
    <location>
        <begin position="590"/>
        <end position="625"/>
    </location>
</feature>
<dbReference type="InterPro" id="IPR008271">
    <property type="entry name" value="Ser/Thr_kinase_AS"/>
</dbReference>
<evidence type="ECO:0000256" key="12">
    <source>
        <dbReference type="SAM" id="MobiDB-lite"/>
    </source>
</evidence>
<comment type="similarity">
    <text evidence="8">Belongs to the protein kinase superfamily. Ser/Thr protein kinase family. GCN2 subfamily.</text>
</comment>
<feature type="domain" description="Protein kinase" evidence="13">
    <location>
        <begin position="659"/>
        <end position="895"/>
    </location>
</feature>
<dbReference type="InterPro" id="IPR050339">
    <property type="entry name" value="CC_SR_Kinase"/>
</dbReference>
<dbReference type="PROSITE" id="PS50011">
    <property type="entry name" value="PROTEIN_KINASE_DOM"/>
    <property type="match status" value="2"/>
</dbReference>
<feature type="compositionally biased region" description="Acidic residues" evidence="12">
    <location>
        <begin position="590"/>
        <end position="604"/>
    </location>
</feature>
<dbReference type="EC" id="2.7.11.1" evidence="1"/>
<feature type="domain" description="Protein kinase" evidence="13">
    <location>
        <begin position="302"/>
        <end position="581"/>
    </location>
</feature>
<evidence type="ECO:0000256" key="2">
    <source>
        <dbReference type="ARBA" id="ARBA00022527"/>
    </source>
</evidence>
<evidence type="ECO:0000256" key="8">
    <source>
        <dbReference type="ARBA" id="ARBA00037982"/>
    </source>
</evidence>
<organism evidence="14">
    <name type="scientific">Cyprideis torosa</name>
    <dbReference type="NCBI Taxonomy" id="163714"/>
    <lineage>
        <taxon>Eukaryota</taxon>
        <taxon>Metazoa</taxon>
        <taxon>Ecdysozoa</taxon>
        <taxon>Arthropoda</taxon>
        <taxon>Crustacea</taxon>
        <taxon>Oligostraca</taxon>
        <taxon>Ostracoda</taxon>
        <taxon>Podocopa</taxon>
        <taxon>Podocopida</taxon>
        <taxon>Cytherocopina</taxon>
        <taxon>Cytheroidea</taxon>
        <taxon>Cytherideidae</taxon>
        <taxon>Cyprideis</taxon>
    </lineage>
</organism>
<dbReference type="GO" id="GO:0004694">
    <property type="term" value="F:eukaryotic translation initiation factor 2alpha kinase activity"/>
    <property type="evidence" value="ECO:0007669"/>
    <property type="project" value="TreeGrafter"/>
</dbReference>
<dbReference type="Pfam" id="PF00069">
    <property type="entry name" value="Pkinase"/>
    <property type="match status" value="2"/>
</dbReference>